<dbReference type="InterPro" id="IPR050268">
    <property type="entry name" value="NADH-dep_flavin_reductase"/>
</dbReference>
<gene>
    <name evidence="5" type="ORF">ATP06_0211535</name>
    <name evidence="4" type="ORF">AVL48_34435</name>
</gene>
<dbReference type="Proteomes" id="UP000186883">
    <property type="component" value="Unassembled WGS sequence"/>
</dbReference>
<sequence>MGTVEPATDAQEPSRPVLKRLPTPAARRRLSAQAGLREVMGQFATGVTVLTAGGERAHGMTANAVTSVSLEPPMVLCCVSRAARMHDAIVTAGSYAVTVLASDQKDLAKYFADWRRPAGLAQFDSVDWTAGPQTGSPLLDGALAWLECELAEVYEGGDHSIFLGRVVASSRGTAQDSLVFYSGGYHQIDGRIRASA</sequence>
<accession>A0A154MLA7</accession>
<dbReference type="Gene3D" id="2.30.110.10">
    <property type="entry name" value="Electron Transport, Fmn-binding Protein, Chain A"/>
    <property type="match status" value="1"/>
</dbReference>
<dbReference type="InterPro" id="IPR012349">
    <property type="entry name" value="Split_barrel_FMN-bd"/>
</dbReference>
<dbReference type="RefSeq" id="WP_061987794.1">
    <property type="nucleotide sequence ID" value="NZ_FOPQ01000025.1"/>
</dbReference>
<dbReference type="Pfam" id="PF01613">
    <property type="entry name" value="Flavin_Reduct"/>
    <property type="match status" value="1"/>
</dbReference>
<dbReference type="PANTHER" id="PTHR30466:SF1">
    <property type="entry name" value="FMN REDUCTASE (NADH) RUTF"/>
    <property type="match status" value="1"/>
</dbReference>
<dbReference type="Proteomes" id="UP000076321">
    <property type="component" value="Unassembled WGS sequence"/>
</dbReference>
<evidence type="ECO:0000313" key="6">
    <source>
        <dbReference type="Proteomes" id="UP000076321"/>
    </source>
</evidence>
<dbReference type="GO" id="GO:0010181">
    <property type="term" value="F:FMN binding"/>
    <property type="evidence" value="ECO:0007669"/>
    <property type="project" value="InterPro"/>
</dbReference>
<evidence type="ECO:0000256" key="2">
    <source>
        <dbReference type="SAM" id="MobiDB-lite"/>
    </source>
</evidence>
<proteinExistence type="predicted"/>
<dbReference type="SUPFAM" id="SSF50475">
    <property type="entry name" value="FMN-binding split barrel"/>
    <property type="match status" value="1"/>
</dbReference>
<feature type="domain" description="Flavin reductase like" evidence="3">
    <location>
        <begin position="40"/>
        <end position="187"/>
    </location>
</feature>
<dbReference type="InterPro" id="IPR002563">
    <property type="entry name" value="Flavin_Rdtase-like_dom"/>
</dbReference>
<reference evidence="4 6" key="1">
    <citation type="submission" date="2015-12" db="EMBL/GenBank/DDBJ databases">
        <title>Amycolatopsis regifaucium genome sequencing and assembly.</title>
        <authorList>
            <person name="Mayilraj S."/>
        </authorList>
    </citation>
    <scope>NUCLEOTIDE SEQUENCE [LARGE SCALE GENOMIC DNA]</scope>
    <source>
        <strain evidence="4 6">GY080</strain>
    </source>
</reference>
<feature type="region of interest" description="Disordered" evidence="2">
    <location>
        <begin position="1"/>
        <end position="23"/>
    </location>
</feature>
<protein>
    <submittedName>
        <fullName evidence="4">Flavin reductase</fullName>
    </submittedName>
</protein>
<dbReference type="SMART" id="SM00903">
    <property type="entry name" value="Flavin_Reduct"/>
    <property type="match status" value="1"/>
</dbReference>
<evidence type="ECO:0000259" key="3">
    <source>
        <dbReference type="SMART" id="SM00903"/>
    </source>
</evidence>
<evidence type="ECO:0000313" key="5">
    <source>
        <dbReference type="EMBL" id="OKA08641.1"/>
    </source>
</evidence>
<dbReference type="PANTHER" id="PTHR30466">
    <property type="entry name" value="FLAVIN REDUCTASE"/>
    <property type="match status" value="1"/>
</dbReference>
<evidence type="ECO:0000256" key="1">
    <source>
        <dbReference type="ARBA" id="ARBA00023002"/>
    </source>
</evidence>
<keyword evidence="7" id="KW-1185">Reference proteome</keyword>
<evidence type="ECO:0000313" key="4">
    <source>
        <dbReference type="EMBL" id="KZB84149.1"/>
    </source>
</evidence>
<evidence type="ECO:0000313" key="7">
    <source>
        <dbReference type="Proteomes" id="UP000186883"/>
    </source>
</evidence>
<name>A0A154MLA7_9PSEU</name>
<organism evidence="4 6">
    <name type="scientific">Amycolatopsis regifaucium</name>
    <dbReference type="NCBI Taxonomy" id="546365"/>
    <lineage>
        <taxon>Bacteria</taxon>
        <taxon>Bacillati</taxon>
        <taxon>Actinomycetota</taxon>
        <taxon>Actinomycetes</taxon>
        <taxon>Pseudonocardiales</taxon>
        <taxon>Pseudonocardiaceae</taxon>
        <taxon>Amycolatopsis</taxon>
    </lineage>
</organism>
<keyword evidence="1" id="KW-0560">Oxidoreductase</keyword>
<dbReference type="AlphaFoldDB" id="A0A154MLA7"/>
<dbReference type="GO" id="GO:0042602">
    <property type="term" value="F:riboflavin reductase (NADPH) activity"/>
    <property type="evidence" value="ECO:0007669"/>
    <property type="project" value="TreeGrafter"/>
</dbReference>
<comment type="caution">
    <text evidence="4">The sequence shown here is derived from an EMBL/GenBank/DDBJ whole genome shotgun (WGS) entry which is preliminary data.</text>
</comment>
<dbReference type="EMBL" id="LOBU02000011">
    <property type="protein sequence ID" value="OKA08641.1"/>
    <property type="molecule type" value="Genomic_DNA"/>
</dbReference>
<reference evidence="5 7" key="2">
    <citation type="submission" date="2016-11" db="EMBL/GenBank/DDBJ databases">
        <title>Genome sequencing of Amycolatopsis regifaucium.</title>
        <authorList>
            <person name="Mayilraj S."/>
            <person name="Kaur N."/>
        </authorList>
    </citation>
    <scope>NUCLEOTIDE SEQUENCE [LARGE SCALE GENOMIC DNA]</scope>
    <source>
        <strain evidence="5 7">GY080</strain>
    </source>
</reference>
<dbReference type="EMBL" id="LQCI01000017">
    <property type="protein sequence ID" value="KZB84149.1"/>
    <property type="molecule type" value="Genomic_DNA"/>
</dbReference>